<feature type="transmembrane region" description="Helical" evidence="1">
    <location>
        <begin position="524"/>
        <end position="551"/>
    </location>
</feature>
<dbReference type="PANTHER" id="PTHR37544">
    <property type="entry name" value="SPRAY-RELATED"/>
    <property type="match status" value="1"/>
</dbReference>
<evidence type="ECO:0000256" key="1">
    <source>
        <dbReference type="SAM" id="Phobius"/>
    </source>
</evidence>
<dbReference type="Proteomes" id="UP000660729">
    <property type="component" value="Unassembled WGS sequence"/>
</dbReference>
<organism evidence="2 3">
    <name type="scientific">Pseudocercospora fuligena</name>
    <dbReference type="NCBI Taxonomy" id="685502"/>
    <lineage>
        <taxon>Eukaryota</taxon>
        <taxon>Fungi</taxon>
        <taxon>Dikarya</taxon>
        <taxon>Ascomycota</taxon>
        <taxon>Pezizomycotina</taxon>
        <taxon>Dothideomycetes</taxon>
        <taxon>Dothideomycetidae</taxon>
        <taxon>Mycosphaerellales</taxon>
        <taxon>Mycosphaerellaceae</taxon>
        <taxon>Pseudocercospora</taxon>
    </lineage>
</organism>
<dbReference type="PANTHER" id="PTHR37544:SF3">
    <property type="entry name" value="SPRAY"/>
    <property type="match status" value="1"/>
</dbReference>
<feature type="transmembrane region" description="Helical" evidence="1">
    <location>
        <begin position="45"/>
        <end position="70"/>
    </location>
</feature>
<keyword evidence="1" id="KW-0812">Transmembrane</keyword>
<evidence type="ECO:0000313" key="2">
    <source>
        <dbReference type="EMBL" id="KAF7193233.1"/>
    </source>
</evidence>
<dbReference type="InterPro" id="IPR021840">
    <property type="entry name" value="DUF3433"/>
</dbReference>
<comment type="caution">
    <text evidence="2">The sequence shown here is derived from an EMBL/GenBank/DDBJ whole genome shotgun (WGS) entry which is preliminary data.</text>
</comment>
<keyword evidence="3" id="KW-1185">Reference proteome</keyword>
<accession>A0A8H6RLD4</accession>
<gene>
    <name evidence="2" type="ORF">HII31_05459</name>
</gene>
<feature type="transmembrane region" description="Helical" evidence="1">
    <location>
        <begin position="291"/>
        <end position="316"/>
    </location>
</feature>
<feature type="transmembrane region" description="Helical" evidence="1">
    <location>
        <begin position="336"/>
        <end position="362"/>
    </location>
</feature>
<dbReference type="AlphaFoldDB" id="A0A8H6RLD4"/>
<proteinExistence type="predicted"/>
<feature type="transmembrane region" description="Helical" evidence="1">
    <location>
        <begin position="224"/>
        <end position="242"/>
    </location>
</feature>
<feature type="transmembrane region" description="Helical" evidence="1">
    <location>
        <begin position="486"/>
        <end position="504"/>
    </location>
</feature>
<reference evidence="2" key="1">
    <citation type="submission" date="2020-04" db="EMBL/GenBank/DDBJ databases">
        <title>Draft genome resource of the tomato pathogen Pseudocercospora fuligena.</title>
        <authorList>
            <person name="Zaccaron A."/>
        </authorList>
    </citation>
    <scope>NUCLEOTIDE SEQUENCE</scope>
    <source>
        <strain evidence="2">PF001</strain>
    </source>
</reference>
<name>A0A8H6RLD4_9PEZI</name>
<dbReference type="Pfam" id="PF11915">
    <property type="entry name" value="DUF3433"/>
    <property type="match status" value="2"/>
</dbReference>
<sequence>MSVGDAAKSTLLGNAVASRNSPYQDTLDGHDVDNRMHRKHNYRPLMLRTGPLLAMLAVTGVCIGLLQYTLHQLPHYEQWNAAEAGADFARSVCESGLRRRQVEVSSAEVATMLSPAASTTRAGAYGAATAMETSTTRAAANVQTAAMATSSPSAGAYVQTAGISAPTVGAPPLEQYVKTVTTSISVTCGSTTTAIPTNSANDQTYADLRMRTLVLQFTWTQTQMFVGTYLVVLLAVFSRLLFSEIHSKLMLIEPFRQLTSPGRDSGSSSLFWFYQRQSPATFILGLTSKRYLMSVVTVAHLFACLLPALGSEAIWIDTGEYCGLRKTSDDPNPCPARLVVSVLIVRIMQAVLALLFVSLSALTAQLLAGRTGLSSDPSSMAAIASLMKNPNLTEDLDQLRSGLKVTVQAMQASLEGHEYKLGHWTTEEEEVLYGIYPARRHGCPTQETVGRGGIASQGSNGYAPIVSRPLSEATGTKAHRWRCMDFLLLFMTTGAFAVVIAYYVDGQDDGFNRFLNSDTFGPRFIFTGAGTIIAKLWSNVELSAVVMAPYIRLAKRLASYRAISFKPTNTPFVSTWRSLRNGYHVVTVISITTLLSEALSILISVGARTVIVKSRGVLLGRKQITTLFNSPRSM</sequence>
<dbReference type="OrthoDB" id="5428901at2759"/>
<keyword evidence="1" id="KW-0472">Membrane</keyword>
<keyword evidence="1" id="KW-1133">Transmembrane helix</keyword>
<protein>
    <submittedName>
        <fullName evidence="2">Uncharacterized protein</fullName>
    </submittedName>
</protein>
<evidence type="ECO:0000313" key="3">
    <source>
        <dbReference type="Proteomes" id="UP000660729"/>
    </source>
</evidence>
<dbReference type="EMBL" id="JABCIY010000091">
    <property type="protein sequence ID" value="KAF7193233.1"/>
    <property type="molecule type" value="Genomic_DNA"/>
</dbReference>